<dbReference type="Gene3D" id="3.40.50.1820">
    <property type="entry name" value="alpha/beta hydrolase"/>
    <property type="match status" value="2"/>
</dbReference>
<protein>
    <recommendedName>
        <fullName evidence="5">Alpha/beta hydrolase fold-3 domain-containing protein</fullName>
    </recommendedName>
</protein>
<dbReference type="InterPro" id="IPR013094">
    <property type="entry name" value="AB_hydrolase_3"/>
</dbReference>
<dbReference type="InParanoid" id="A0A1Y2AV38"/>
<feature type="region of interest" description="Disordered" evidence="4">
    <location>
        <begin position="378"/>
        <end position="433"/>
    </location>
</feature>
<feature type="compositionally biased region" description="Low complexity" evidence="4">
    <location>
        <begin position="605"/>
        <end position="620"/>
    </location>
</feature>
<name>A0A1Y2AV38_9TREE</name>
<feature type="region of interest" description="Disordered" evidence="4">
    <location>
        <begin position="143"/>
        <end position="163"/>
    </location>
</feature>
<dbReference type="EMBL" id="MCFC01000048">
    <property type="protein sequence ID" value="ORY26314.1"/>
    <property type="molecule type" value="Genomic_DNA"/>
</dbReference>
<dbReference type="InterPro" id="IPR033140">
    <property type="entry name" value="Lipase_GDXG_put_SER_AS"/>
</dbReference>
<dbReference type="PROSITE" id="PS01174">
    <property type="entry name" value="LIPASE_GDXG_SER"/>
    <property type="match status" value="1"/>
</dbReference>
<dbReference type="InterPro" id="IPR002168">
    <property type="entry name" value="Lipase_GDXG_HIS_AS"/>
</dbReference>
<feature type="compositionally biased region" description="Basic and acidic residues" evidence="4">
    <location>
        <begin position="403"/>
        <end position="426"/>
    </location>
</feature>
<feature type="region of interest" description="Disordered" evidence="4">
    <location>
        <begin position="594"/>
        <end position="648"/>
    </location>
</feature>
<dbReference type="InterPro" id="IPR050300">
    <property type="entry name" value="GDXG_lipolytic_enzyme"/>
</dbReference>
<evidence type="ECO:0000256" key="3">
    <source>
        <dbReference type="PROSITE-ProRule" id="PRU10038"/>
    </source>
</evidence>
<dbReference type="AlphaFoldDB" id="A0A1Y2AV38"/>
<dbReference type="InterPro" id="IPR029058">
    <property type="entry name" value="AB_hydrolase_fold"/>
</dbReference>
<evidence type="ECO:0000259" key="5">
    <source>
        <dbReference type="Pfam" id="PF07859"/>
    </source>
</evidence>
<feature type="region of interest" description="Disordered" evidence="4">
    <location>
        <begin position="833"/>
        <end position="870"/>
    </location>
</feature>
<evidence type="ECO:0000313" key="7">
    <source>
        <dbReference type="Proteomes" id="UP000193986"/>
    </source>
</evidence>
<dbReference type="GO" id="GO:0016787">
    <property type="term" value="F:hydrolase activity"/>
    <property type="evidence" value="ECO:0007669"/>
    <property type="project" value="UniProtKB-KW"/>
</dbReference>
<comment type="similarity">
    <text evidence="1">Belongs to the 'GDXG' lipolytic enzyme family.</text>
</comment>
<feature type="active site" evidence="3">
    <location>
        <position position="259"/>
    </location>
</feature>
<evidence type="ECO:0000256" key="4">
    <source>
        <dbReference type="SAM" id="MobiDB-lite"/>
    </source>
</evidence>
<accession>A0A1Y2AV38</accession>
<feature type="region of interest" description="Disordered" evidence="4">
    <location>
        <begin position="685"/>
        <end position="743"/>
    </location>
</feature>
<organism evidence="6 7">
    <name type="scientific">Naematelia encephala</name>
    <dbReference type="NCBI Taxonomy" id="71784"/>
    <lineage>
        <taxon>Eukaryota</taxon>
        <taxon>Fungi</taxon>
        <taxon>Dikarya</taxon>
        <taxon>Basidiomycota</taxon>
        <taxon>Agaricomycotina</taxon>
        <taxon>Tremellomycetes</taxon>
        <taxon>Tremellales</taxon>
        <taxon>Naemateliaceae</taxon>
        <taxon>Naematelia</taxon>
    </lineage>
</organism>
<proteinExistence type="inferred from homology"/>
<feature type="compositionally biased region" description="Basic and acidic residues" evidence="4">
    <location>
        <begin position="143"/>
        <end position="153"/>
    </location>
</feature>
<dbReference type="OrthoDB" id="1662883at2759"/>
<dbReference type="SUPFAM" id="SSF53474">
    <property type="entry name" value="alpha/beta-Hydrolases"/>
    <property type="match status" value="1"/>
</dbReference>
<feature type="compositionally biased region" description="Acidic residues" evidence="4">
    <location>
        <begin position="857"/>
        <end position="867"/>
    </location>
</feature>
<feature type="domain" description="Alpha/beta hydrolase fold-3" evidence="5">
    <location>
        <begin position="178"/>
        <end position="301"/>
    </location>
</feature>
<feature type="compositionally biased region" description="Polar residues" evidence="4">
    <location>
        <begin position="631"/>
        <end position="648"/>
    </location>
</feature>
<keyword evidence="7" id="KW-1185">Reference proteome</keyword>
<evidence type="ECO:0000256" key="2">
    <source>
        <dbReference type="ARBA" id="ARBA00022801"/>
    </source>
</evidence>
<dbReference type="PROSITE" id="PS01173">
    <property type="entry name" value="LIPASE_GDXG_HIS"/>
    <property type="match status" value="1"/>
</dbReference>
<feature type="compositionally biased region" description="Basic and acidic residues" evidence="4">
    <location>
        <begin position="833"/>
        <end position="849"/>
    </location>
</feature>
<feature type="region of interest" description="Disordered" evidence="4">
    <location>
        <begin position="955"/>
        <end position="977"/>
    </location>
</feature>
<gene>
    <name evidence="6" type="ORF">BCR39DRAFT_541265</name>
</gene>
<sequence length="1000" mass="109691">MPDFLTPQALATAGPLLLETFIKHYLVAREKGDGDAKDDLMYDEAFTLVKTFLEIATKHPVSNLQRFGLVRTPAPPPVALHRVVIPQVTLVQAADYIVTAFGGPEMAYKVAGGTKWWQVRAGPGVEAEWIVMKKDWRAEGVRQTKMSKGKEPHGMVGDDGGVGENGEFRREMDELRCMLYIHGGAYYWGSINTHRYTIWRYARKMHGRCFAVNYRKAPQYPFPCAIQDCLAAWLYLVDPPPEAKHKPVHPKNIILAGDSAGGGLVWALLQILRDTEGLELPAGAVLISPWSDLTHSFPSILHNTATDIVPPYSFIHKPSSLWPPPPPALTDEMQDRLRSRVKEAVARLRNDHHTAEAAHHRASVHSDREAAASPIREIQDLPDKLRTSSPGVGAPKSGGANESDLHPITEKNETGAHPLPKEEPHHNPSRANPALLYDYLSPKSEAKSGRPTTLAQCNIPLKLKVEDEDVAINTQIQLYATNAQLCHPWVSPVLGYLGGLPPLLITCGDNEVLRDEIIFAAHKAANPGKYPIRDDVRKMLPSLEGIEEKHGPTDVHLQVYDGVCHDLPLFSMTKPARGIFRSIASFARYVTPSAPGSLSISRPVSPSGSTSDLSPSITSDANSRPILEGDATSTPPFITPSQSTADLPSVSTSSVALAAPVFTDEPVVDSPTSLTFTKDKSRKARFESLPASGGHLDKNKARRYDSMPVSGDDAGPRFEDPANKDSRAAPGTAGHSGIYRGPHPFTDHMIRERVATDGVCRPLEPPSELSAMTMPFDEIGVIKEGPAIRYLNGQALWDKKFKHARKAVAKHRKKNLETARTRDSSKIAGMWKEKMEKHDAERRVKKLDTARTTGPDDGWESSSDNDDDTSHRILDQSWSWSWAQDGEAPPPSAIVSRRDFGEARNLALMADRMDSTHGTPIHGLSIWVGLASFFSNTSERSKAVEALKQARKVNRANKATDDSHASVKVGAGKRAVKGHKEGVMKRIFGMGKNSKVKAEE</sequence>
<evidence type="ECO:0000256" key="1">
    <source>
        <dbReference type="ARBA" id="ARBA00010515"/>
    </source>
</evidence>
<feature type="compositionally biased region" description="Basic and acidic residues" evidence="4">
    <location>
        <begin position="695"/>
        <end position="705"/>
    </location>
</feature>
<dbReference type="PANTHER" id="PTHR48081:SF5">
    <property type="entry name" value="ALPHA_BETA HYDROLASE FOLD-3 DOMAIN-CONTAINING PROTEIN"/>
    <property type="match status" value="1"/>
</dbReference>
<comment type="caution">
    <text evidence="6">The sequence shown here is derived from an EMBL/GenBank/DDBJ whole genome shotgun (WGS) entry which is preliminary data.</text>
</comment>
<keyword evidence="2" id="KW-0378">Hydrolase</keyword>
<dbReference type="Proteomes" id="UP000193986">
    <property type="component" value="Unassembled WGS sequence"/>
</dbReference>
<reference evidence="6 7" key="1">
    <citation type="submission" date="2016-07" db="EMBL/GenBank/DDBJ databases">
        <title>Pervasive Adenine N6-methylation of Active Genes in Fungi.</title>
        <authorList>
            <consortium name="DOE Joint Genome Institute"/>
            <person name="Mondo S.J."/>
            <person name="Dannebaum R.O."/>
            <person name="Kuo R.C."/>
            <person name="Labutti K."/>
            <person name="Haridas S."/>
            <person name="Kuo A."/>
            <person name="Salamov A."/>
            <person name="Ahrendt S.R."/>
            <person name="Lipzen A."/>
            <person name="Sullivan W."/>
            <person name="Andreopoulos W.B."/>
            <person name="Clum A."/>
            <person name="Lindquist E."/>
            <person name="Daum C."/>
            <person name="Ramamoorthy G.K."/>
            <person name="Gryganskyi A."/>
            <person name="Culley D."/>
            <person name="Magnuson J.K."/>
            <person name="James T.Y."/>
            <person name="O'Malley M.A."/>
            <person name="Stajich J.E."/>
            <person name="Spatafora J.W."/>
            <person name="Visel A."/>
            <person name="Grigoriev I.V."/>
        </authorList>
    </citation>
    <scope>NUCLEOTIDE SEQUENCE [LARGE SCALE GENOMIC DNA]</scope>
    <source>
        <strain evidence="6 7">68-887.2</strain>
    </source>
</reference>
<dbReference type="Pfam" id="PF07859">
    <property type="entry name" value="Abhydrolase_3"/>
    <property type="match status" value="1"/>
</dbReference>
<feature type="compositionally biased region" description="Basic and acidic residues" evidence="4">
    <location>
        <begin position="714"/>
        <end position="727"/>
    </location>
</feature>
<dbReference type="PANTHER" id="PTHR48081">
    <property type="entry name" value="AB HYDROLASE SUPERFAMILY PROTEIN C4A8.06C"/>
    <property type="match status" value="1"/>
</dbReference>
<dbReference type="STRING" id="71784.A0A1Y2AV38"/>
<feature type="compositionally biased region" description="Polar residues" evidence="4">
    <location>
        <begin position="594"/>
        <end position="604"/>
    </location>
</feature>
<evidence type="ECO:0000313" key="6">
    <source>
        <dbReference type="EMBL" id="ORY26314.1"/>
    </source>
</evidence>